<keyword evidence="7" id="KW-1185">Reference proteome</keyword>
<sequence>MKKLEDRLLSIFKLDKTGTIFYFDASTTTTKSLLRVLCRWRGSIWKATLKQLCVWTILYMAISILYRYVMSESWQRYFEALSAYLNNDINTMIPLTFMLGFFVASVVKRWSLMLNSFGWIDDSAIAIATFIRDNDEDTLMLKRNLIRYMVLNQALVLRDISIQVRYRFPTLETLVAAGLLTTEELKKLISIPDVYSQYWLPIQWVCDHLVKAHQDGKIKGEKLLDTIIMKVQKFREGLSELLRYDWVPIPLVYPQVILFSVRLYFGICLISRQFLLPNHAKNKDSVDLWIPFTTMLQFIVYMGWMKVAEALMNPLGEDDDDLECNYVIDKNLITGLTIVDHNVQDTPPLRKDAFWGSKDIIPLYSMDAAERSVHPLEGSASKVNLVKNIKTITMVPNKTMLPNMSPMELSSNTKVVNVVDHDMPLNMKKYSVIQVDQNNAIKRVKLAVDYRATTRSPLTTSATLDETEYIQ</sequence>
<keyword evidence="6" id="KW-0407">Ion channel</keyword>
<evidence type="ECO:0000256" key="5">
    <source>
        <dbReference type="ARBA" id="ARBA00034769"/>
    </source>
</evidence>
<feature type="transmembrane region" description="Helical" evidence="6">
    <location>
        <begin position="288"/>
        <end position="304"/>
    </location>
</feature>
<feature type="transmembrane region" description="Helical" evidence="6">
    <location>
        <begin position="49"/>
        <end position="69"/>
    </location>
</feature>
<evidence type="ECO:0000256" key="3">
    <source>
        <dbReference type="ARBA" id="ARBA00022989"/>
    </source>
</evidence>
<accession>A0A914BWB1</accession>
<comment type="similarity">
    <text evidence="5 6">Belongs to the anion channel-forming bestrophin (TC 1.A.46) family. Calcium-sensitive chloride channel subfamily.</text>
</comment>
<evidence type="ECO:0000313" key="8">
    <source>
        <dbReference type="WBParaSite" id="ACRNAN_Path_1143.g4420.t3"/>
    </source>
</evidence>
<evidence type="ECO:0000256" key="1">
    <source>
        <dbReference type="ARBA" id="ARBA00004370"/>
    </source>
</evidence>
<keyword evidence="6" id="KW-0869">Chloride channel</keyword>
<keyword evidence="3 6" id="KW-1133">Transmembrane helix</keyword>
<dbReference type="InterPro" id="IPR021134">
    <property type="entry name" value="Bestrophin-like"/>
</dbReference>
<evidence type="ECO:0000256" key="6">
    <source>
        <dbReference type="RuleBase" id="RU363126"/>
    </source>
</evidence>
<keyword evidence="6" id="KW-1003">Cell membrane</keyword>
<dbReference type="PANTHER" id="PTHR10736:SF20">
    <property type="entry name" value="BESTROPHIN HOMOLOG 22"/>
    <property type="match status" value="1"/>
</dbReference>
<evidence type="ECO:0000313" key="7">
    <source>
        <dbReference type="Proteomes" id="UP000887540"/>
    </source>
</evidence>
<name>A0A914BWB1_9BILA</name>
<comment type="subcellular location">
    <subcellularLocation>
        <location evidence="6">Cell membrane</location>
        <topology evidence="6">Multi-pass membrane protein</topology>
    </subcellularLocation>
    <subcellularLocation>
        <location evidence="1">Membrane</location>
    </subcellularLocation>
</comment>
<comment type="function">
    <text evidence="6">Forms chloride channels.</text>
</comment>
<dbReference type="PANTHER" id="PTHR10736">
    <property type="entry name" value="BESTROPHIN"/>
    <property type="match status" value="1"/>
</dbReference>
<evidence type="ECO:0000256" key="4">
    <source>
        <dbReference type="ARBA" id="ARBA00023136"/>
    </source>
</evidence>
<dbReference type="GO" id="GO:0005886">
    <property type="term" value="C:plasma membrane"/>
    <property type="evidence" value="ECO:0007669"/>
    <property type="project" value="UniProtKB-SubCell"/>
</dbReference>
<dbReference type="Pfam" id="PF01062">
    <property type="entry name" value="Bestrophin"/>
    <property type="match status" value="1"/>
</dbReference>
<dbReference type="AlphaFoldDB" id="A0A914BWB1"/>
<dbReference type="GO" id="GO:0005254">
    <property type="term" value="F:chloride channel activity"/>
    <property type="evidence" value="ECO:0007669"/>
    <property type="project" value="UniProtKB-KW"/>
</dbReference>
<dbReference type="GO" id="GO:0034707">
    <property type="term" value="C:chloride channel complex"/>
    <property type="evidence" value="ECO:0007669"/>
    <property type="project" value="UniProtKB-KW"/>
</dbReference>
<feature type="transmembrane region" description="Helical" evidence="6">
    <location>
        <begin position="89"/>
        <end position="107"/>
    </location>
</feature>
<dbReference type="InterPro" id="IPR000615">
    <property type="entry name" value="Bestrophin"/>
</dbReference>
<keyword evidence="6" id="KW-0813">Transport</keyword>
<evidence type="ECO:0000256" key="2">
    <source>
        <dbReference type="ARBA" id="ARBA00022692"/>
    </source>
</evidence>
<keyword evidence="4 6" id="KW-0472">Membrane</keyword>
<reference evidence="8" key="1">
    <citation type="submission" date="2022-11" db="UniProtKB">
        <authorList>
            <consortium name="WormBaseParasite"/>
        </authorList>
    </citation>
    <scope>IDENTIFICATION</scope>
</reference>
<dbReference type="Proteomes" id="UP000887540">
    <property type="component" value="Unplaced"/>
</dbReference>
<keyword evidence="6" id="KW-0868">Chloride</keyword>
<dbReference type="WBParaSite" id="ACRNAN_Path_1143.g4420.t3">
    <property type="protein sequence ID" value="ACRNAN_Path_1143.g4420.t3"/>
    <property type="gene ID" value="ACRNAN_Path_1143.g4420"/>
</dbReference>
<protein>
    <recommendedName>
        <fullName evidence="6">Bestrophin homolog</fullName>
    </recommendedName>
</protein>
<organism evidence="7 8">
    <name type="scientific">Acrobeloides nanus</name>
    <dbReference type="NCBI Taxonomy" id="290746"/>
    <lineage>
        <taxon>Eukaryota</taxon>
        <taxon>Metazoa</taxon>
        <taxon>Ecdysozoa</taxon>
        <taxon>Nematoda</taxon>
        <taxon>Chromadorea</taxon>
        <taxon>Rhabditida</taxon>
        <taxon>Tylenchina</taxon>
        <taxon>Cephalobomorpha</taxon>
        <taxon>Cephaloboidea</taxon>
        <taxon>Cephalobidae</taxon>
        <taxon>Acrobeloides</taxon>
    </lineage>
</organism>
<proteinExistence type="inferred from homology"/>
<keyword evidence="6" id="KW-0406">Ion transport</keyword>
<keyword evidence="2 6" id="KW-0812">Transmembrane</keyword>